<dbReference type="PANTHER" id="PTHR30606">
    <property type="entry name" value="LIPID A BIOSYNTHESIS LAUROYL ACYLTRANSFERASE"/>
    <property type="match status" value="1"/>
</dbReference>
<evidence type="ECO:0000256" key="6">
    <source>
        <dbReference type="ARBA" id="ARBA00023315"/>
    </source>
</evidence>
<dbReference type="KEGG" id="lha:LHA_3165"/>
<accession>A0A0A8UZI4</accession>
<dbReference type="InterPro" id="IPR004960">
    <property type="entry name" value="LipA_acyltrans"/>
</dbReference>
<comment type="subcellular location">
    <subcellularLocation>
        <location evidence="1">Cell inner membrane</location>
    </subcellularLocation>
</comment>
<dbReference type="STRING" id="449.LHA_3165"/>
<evidence type="ECO:0000256" key="2">
    <source>
        <dbReference type="ARBA" id="ARBA00022475"/>
    </source>
</evidence>
<sequence length="274" mass="32720">MKSKFRISLLGVLFYHLIPLRRQIVLNNIDRVFKDKLSSKQKKHLAKAFYSHLISTLREFFFWDWYSAKRLNNLLEVRGIEHLLEAKKMERGCFMLTAHMGNWELSIHLLNDKLKFLFDPLYVIRKKISVKWLERKISNRNRRFGLQRIDKSGAPLKIIQALKSKGIIIFALDQHAELKNKEGIAVNFFNSKAGTFRSLALFAHKYQVPVVPVSVYRQSRDKHIVEIHPAMPWEPHPETEEAIYNNTLRYNQKLEELILAHPEQWWWVHRRWKI</sequence>
<evidence type="ECO:0000256" key="4">
    <source>
        <dbReference type="ARBA" id="ARBA00022679"/>
    </source>
</evidence>
<keyword evidence="2" id="KW-1003">Cell membrane</keyword>
<dbReference type="PATRIC" id="fig|449.7.peg.1693"/>
<evidence type="ECO:0000256" key="5">
    <source>
        <dbReference type="ARBA" id="ARBA00023136"/>
    </source>
</evidence>
<evidence type="ECO:0000313" key="8">
    <source>
        <dbReference type="Proteomes" id="UP000032803"/>
    </source>
</evidence>
<reference evidence="8" key="1">
    <citation type="submission" date="2014-09" db="EMBL/GenBank/DDBJ databases">
        <authorList>
            <person name="Gomez-Valero L."/>
        </authorList>
    </citation>
    <scope>NUCLEOTIDE SEQUENCE [LARGE SCALE GENOMIC DNA]</scope>
    <source>
        <strain evidence="8">ATCC35250</strain>
    </source>
</reference>
<proteinExistence type="predicted"/>
<dbReference type="Pfam" id="PF03279">
    <property type="entry name" value="Lip_A_acyltrans"/>
    <property type="match status" value="1"/>
</dbReference>
<dbReference type="Proteomes" id="UP000032803">
    <property type="component" value="Chromosome I"/>
</dbReference>
<dbReference type="OrthoDB" id="9803456at2"/>
<gene>
    <name evidence="7" type="primary">waaM</name>
    <name evidence="7" type="ORF">LHA_3165</name>
</gene>
<evidence type="ECO:0000256" key="1">
    <source>
        <dbReference type="ARBA" id="ARBA00004533"/>
    </source>
</evidence>
<dbReference type="PANTHER" id="PTHR30606:SF10">
    <property type="entry name" value="PHOSPHATIDYLINOSITOL MANNOSIDE ACYLTRANSFERASE"/>
    <property type="match status" value="1"/>
</dbReference>
<dbReference type="AlphaFoldDB" id="A0A0A8UZI4"/>
<dbReference type="GO" id="GO:0016746">
    <property type="term" value="F:acyltransferase activity"/>
    <property type="evidence" value="ECO:0007669"/>
    <property type="project" value="UniProtKB-KW"/>
</dbReference>
<keyword evidence="4 7" id="KW-0808">Transferase</keyword>
<dbReference type="EMBL" id="LN681225">
    <property type="protein sequence ID" value="CEK12149.1"/>
    <property type="molecule type" value="Genomic_DNA"/>
</dbReference>
<protein>
    <submittedName>
        <fullName evidence="7">Lipid A lauroyl acyltransferase</fullName>
    </submittedName>
</protein>
<evidence type="ECO:0000313" key="7">
    <source>
        <dbReference type="EMBL" id="CEK12149.1"/>
    </source>
</evidence>
<keyword evidence="6 7" id="KW-0012">Acyltransferase</keyword>
<name>A0A0A8UZI4_LEGHA</name>
<keyword evidence="5" id="KW-0472">Membrane</keyword>
<dbReference type="HOGENOM" id="CLU_049421_4_0_6"/>
<dbReference type="RefSeq" id="WP_045107219.1">
    <property type="nucleotide sequence ID" value="NZ_LN681225.1"/>
</dbReference>
<keyword evidence="3" id="KW-0997">Cell inner membrane</keyword>
<dbReference type="CDD" id="cd07984">
    <property type="entry name" value="LPLAT_LABLAT-like"/>
    <property type="match status" value="1"/>
</dbReference>
<organism evidence="7 8">
    <name type="scientific">Legionella hackeliae</name>
    <dbReference type="NCBI Taxonomy" id="449"/>
    <lineage>
        <taxon>Bacteria</taxon>
        <taxon>Pseudomonadati</taxon>
        <taxon>Pseudomonadota</taxon>
        <taxon>Gammaproteobacteria</taxon>
        <taxon>Legionellales</taxon>
        <taxon>Legionellaceae</taxon>
        <taxon>Legionella</taxon>
    </lineage>
</organism>
<keyword evidence="8" id="KW-1185">Reference proteome</keyword>
<dbReference type="GO" id="GO:0005886">
    <property type="term" value="C:plasma membrane"/>
    <property type="evidence" value="ECO:0007669"/>
    <property type="project" value="UniProtKB-SubCell"/>
</dbReference>
<dbReference type="GO" id="GO:0009247">
    <property type="term" value="P:glycolipid biosynthetic process"/>
    <property type="evidence" value="ECO:0007669"/>
    <property type="project" value="UniProtKB-ARBA"/>
</dbReference>
<evidence type="ECO:0000256" key="3">
    <source>
        <dbReference type="ARBA" id="ARBA00022519"/>
    </source>
</evidence>